<proteinExistence type="predicted"/>
<reference evidence="2 3" key="1">
    <citation type="submission" date="2018-05" db="EMBL/GenBank/DDBJ databases">
        <title>Genome sequencing and assembly of the regulated plant pathogen Lachnellula willkommii and related sister species for the development of diagnostic species identification markers.</title>
        <authorList>
            <person name="Giroux E."/>
            <person name="Bilodeau G."/>
        </authorList>
    </citation>
    <scope>NUCLEOTIDE SEQUENCE [LARGE SCALE GENOMIC DNA]</scope>
    <source>
        <strain evidence="2 3">CBS 160.35</strain>
    </source>
</reference>
<gene>
    <name evidence="2" type="ORF">LOCC1_G003031</name>
</gene>
<organism evidence="2 3">
    <name type="scientific">Lachnellula occidentalis</name>
    <dbReference type="NCBI Taxonomy" id="215460"/>
    <lineage>
        <taxon>Eukaryota</taxon>
        <taxon>Fungi</taxon>
        <taxon>Dikarya</taxon>
        <taxon>Ascomycota</taxon>
        <taxon>Pezizomycotina</taxon>
        <taxon>Leotiomycetes</taxon>
        <taxon>Helotiales</taxon>
        <taxon>Lachnaceae</taxon>
        <taxon>Lachnellula</taxon>
    </lineage>
</organism>
<comment type="caution">
    <text evidence="2">The sequence shown here is derived from an EMBL/GenBank/DDBJ whole genome shotgun (WGS) entry which is preliminary data.</text>
</comment>
<dbReference type="AlphaFoldDB" id="A0A8H8RX14"/>
<sequence>MARNVAQPSRKTATFAPAQTKHAQHPPVGDEFLNKATRNNVRTVPIAQRPVKEAKPVDKHRKPRETVSAAGVFKKSKTNPREKQQHRRRRRSPSPPDLLRDLQATSLLTFRHVQDGIDTARTALFKNTKTTFEDIHTSFTTALTTSREADIAFFQQVSDRAKMLSAPLVEEEISSNFTRADGKRSRETFVIGEQIQMFKQLLEKEEGKLAEYWSQWEECQDEYVDLGVEVFGAKAFGEDGKGEKGKGWRKEMELREVEHGVVISEVQDEVGEIRGVFLKEMKDSEKVSDVAMVGFMMMLTLALGVGSSGEEGAGETASSSYPGLMGCEELRS</sequence>
<feature type="region of interest" description="Disordered" evidence="1">
    <location>
        <begin position="1"/>
        <end position="99"/>
    </location>
</feature>
<evidence type="ECO:0000313" key="2">
    <source>
        <dbReference type="EMBL" id="TVY43573.1"/>
    </source>
</evidence>
<protein>
    <submittedName>
        <fullName evidence="2">Uncharacterized protein</fullName>
    </submittedName>
</protein>
<dbReference type="OrthoDB" id="5341143at2759"/>
<keyword evidence="3" id="KW-1185">Reference proteome</keyword>
<dbReference type="Proteomes" id="UP000443090">
    <property type="component" value="Unassembled WGS sequence"/>
</dbReference>
<feature type="compositionally biased region" description="Basic residues" evidence="1">
    <location>
        <begin position="74"/>
        <end position="92"/>
    </location>
</feature>
<dbReference type="EMBL" id="QGMI01000275">
    <property type="protein sequence ID" value="TVY43573.1"/>
    <property type="molecule type" value="Genomic_DNA"/>
</dbReference>
<name>A0A8H8RX14_9HELO</name>
<accession>A0A8H8RX14</accession>
<feature type="compositionally biased region" description="Polar residues" evidence="1">
    <location>
        <begin position="1"/>
        <end position="12"/>
    </location>
</feature>
<evidence type="ECO:0000256" key="1">
    <source>
        <dbReference type="SAM" id="MobiDB-lite"/>
    </source>
</evidence>
<evidence type="ECO:0000313" key="3">
    <source>
        <dbReference type="Proteomes" id="UP000443090"/>
    </source>
</evidence>